<dbReference type="Proteomes" id="UP001634007">
    <property type="component" value="Unassembled WGS sequence"/>
</dbReference>
<evidence type="ECO:0000256" key="4">
    <source>
        <dbReference type="ARBA" id="ARBA00023136"/>
    </source>
</evidence>
<dbReference type="GO" id="GO:0016020">
    <property type="term" value="C:membrane"/>
    <property type="evidence" value="ECO:0007669"/>
    <property type="project" value="UniProtKB-SubCell"/>
</dbReference>
<keyword evidence="4" id="KW-0472">Membrane</keyword>
<comment type="caution">
    <text evidence="6">The sequence shown here is derived from an EMBL/GenBank/DDBJ whole genome shotgun (WGS) entry which is preliminary data.</text>
</comment>
<keyword evidence="2" id="KW-0812">Transmembrane</keyword>
<evidence type="ECO:0000256" key="2">
    <source>
        <dbReference type="ARBA" id="ARBA00022692"/>
    </source>
</evidence>
<evidence type="ECO:0000256" key="3">
    <source>
        <dbReference type="ARBA" id="ARBA00022989"/>
    </source>
</evidence>
<dbReference type="InterPro" id="IPR001828">
    <property type="entry name" value="ANF_lig-bd_rcpt"/>
</dbReference>
<dbReference type="PANTHER" id="PTHR34836:SF7">
    <property type="entry name" value="RECEPTOR LIGAND BINDING REGION DOMAIN-CONTAINING PROTEIN"/>
    <property type="match status" value="1"/>
</dbReference>
<evidence type="ECO:0000313" key="7">
    <source>
        <dbReference type="Proteomes" id="UP001634007"/>
    </source>
</evidence>
<protein>
    <recommendedName>
        <fullName evidence="5">Receptor ligand binding region domain-containing protein</fullName>
    </recommendedName>
</protein>
<organism evidence="6 7">
    <name type="scientific">Eucalyptus globulus</name>
    <name type="common">Tasmanian blue gum</name>
    <dbReference type="NCBI Taxonomy" id="34317"/>
    <lineage>
        <taxon>Eukaryota</taxon>
        <taxon>Viridiplantae</taxon>
        <taxon>Streptophyta</taxon>
        <taxon>Embryophyta</taxon>
        <taxon>Tracheophyta</taxon>
        <taxon>Spermatophyta</taxon>
        <taxon>Magnoliopsida</taxon>
        <taxon>eudicotyledons</taxon>
        <taxon>Gunneridae</taxon>
        <taxon>Pentapetalae</taxon>
        <taxon>rosids</taxon>
        <taxon>malvids</taxon>
        <taxon>Myrtales</taxon>
        <taxon>Myrtaceae</taxon>
        <taxon>Myrtoideae</taxon>
        <taxon>Eucalypteae</taxon>
        <taxon>Eucalyptus</taxon>
    </lineage>
</organism>
<reference evidence="6 7" key="1">
    <citation type="submission" date="2024-11" db="EMBL/GenBank/DDBJ databases">
        <title>Chromosome-level genome assembly of Eucalyptus globulus Labill. provides insights into its genome evolution.</title>
        <authorList>
            <person name="Li X."/>
        </authorList>
    </citation>
    <scope>NUCLEOTIDE SEQUENCE [LARGE SCALE GENOMIC DNA]</scope>
    <source>
        <strain evidence="6">CL2024</strain>
        <tissue evidence="6">Fresh tender leaves</tissue>
    </source>
</reference>
<name>A0ABD3LD49_EUCGL</name>
<sequence>MMREEFAWIVIDGLSSFLDPVISKALDWMQGVLGVRPHVPQSASRRNFEERWRKLYAKRNPQDKIANLSLFGLWAYDTVLALALAGEMAWDRAKSRYLKPNTSKNNLDFVSIGVSEMGLKLLDKILSIKFQGLTGELKLSSDALHPIAFEIFNVVGQKEETIGYWTLARGLSPKLNLSTKVVYIASTNDLKRPTWPGDTLKPPKGWVMPIIGKKLRIGVPKKDSFDVLQNRMGSAYGSAQLLRIHPRHVYGSARCIAFCYSLQVHSLHE</sequence>
<evidence type="ECO:0000313" key="6">
    <source>
        <dbReference type="EMBL" id="KAL3746130.1"/>
    </source>
</evidence>
<proteinExistence type="predicted"/>
<feature type="domain" description="Receptor ligand binding region" evidence="5">
    <location>
        <begin position="1"/>
        <end position="156"/>
    </location>
</feature>
<dbReference type="Pfam" id="PF01094">
    <property type="entry name" value="ANF_receptor"/>
    <property type="match status" value="1"/>
</dbReference>
<dbReference type="InterPro" id="IPR015683">
    <property type="entry name" value="Ionotropic_Glu_rcpt"/>
</dbReference>
<gene>
    <name evidence="6" type="ORF">ACJRO7_015134</name>
</gene>
<dbReference type="EMBL" id="JBJKBG010000003">
    <property type="protein sequence ID" value="KAL3746130.1"/>
    <property type="molecule type" value="Genomic_DNA"/>
</dbReference>
<dbReference type="AlphaFoldDB" id="A0ABD3LD49"/>
<evidence type="ECO:0000259" key="5">
    <source>
        <dbReference type="Pfam" id="PF01094"/>
    </source>
</evidence>
<keyword evidence="7" id="KW-1185">Reference proteome</keyword>
<accession>A0ABD3LD49</accession>
<dbReference type="InterPro" id="IPR028082">
    <property type="entry name" value="Peripla_BP_I"/>
</dbReference>
<dbReference type="SUPFAM" id="SSF53822">
    <property type="entry name" value="Periplasmic binding protein-like I"/>
    <property type="match status" value="1"/>
</dbReference>
<comment type="subcellular location">
    <subcellularLocation>
        <location evidence="1">Membrane</location>
    </subcellularLocation>
</comment>
<dbReference type="Gene3D" id="3.40.50.2300">
    <property type="match status" value="2"/>
</dbReference>
<evidence type="ECO:0000256" key="1">
    <source>
        <dbReference type="ARBA" id="ARBA00004370"/>
    </source>
</evidence>
<dbReference type="PANTHER" id="PTHR34836">
    <property type="entry name" value="OS06G0188250 PROTEIN"/>
    <property type="match status" value="1"/>
</dbReference>
<keyword evidence="3" id="KW-1133">Transmembrane helix</keyword>